<proteinExistence type="predicted"/>
<evidence type="ECO:0000313" key="1">
    <source>
        <dbReference type="EMBL" id="GJE94699.1"/>
    </source>
</evidence>
<dbReference type="EMBL" id="BPQB01000042">
    <property type="protein sequence ID" value="GJE94699.1"/>
    <property type="molecule type" value="Genomic_DNA"/>
</dbReference>
<gene>
    <name evidence="1" type="ORF">PsYK624_108700</name>
</gene>
<dbReference type="AlphaFoldDB" id="A0A9P3GJH7"/>
<protein>
    <submittedName>
        <fullName evidence="1">Uncharacterized protein</fullName>
    </submittedName>
</protein>
<accession>A0A9P3GJH7</accession>
<evidence type="ECO:0000313" key="2">
    <source>
        <dbReference type="Proteomes" id="UP000703269"/>
    </source>
</evidence>
<name>A0A9P3GJH7_9APHY</name>
<keyword evidence="2" id="KW-1185">Reference proteome</keyword>
<sequence>MSNCSLIMLAKCARSYSTTSTPTPSAIKSRLSLDAGHSDRIYAAGIDHRKRATLSSPLCNSHFLWAIIPECVCYLRHSNNLLDNTIYFAIPSLYGVEAQLTFRPYNSDEYPCVLLESLHNHEIRCAFFAAKSLRISLAQHQSKYATSNGPKRCGGTVS</sequence>
<reference evidence="1 2" key="1">
    <citation type="submission" date="2021-08" db="EMBL/GenBank/DDBJ databases">
        <title>Draft Genome Sequence of Phanerochaete sordida strain YK-624.</title>
        <authorList>
            <person name="Mori T."/>
            <person name="Dohra H."/>
            <person name="Suzuki T."/>
            <person name="Kawagishi H."/>
            <person name="Hirai H."/>
        </authorList>
    </citation>
    <scope>NUCLEOTIDE SEQUENCE [LARGE SCALE GENOMIC DNA]</scope>
    <source>
        <strain evidence="1 2">YK-624</strain>
    </source>
</reference>
<comment type="caution">
    <text evidence="1">The sequence shown here is derived from an EMBL/GenBank/DDBJ whole genome shotgun (WGS) entry which is preliminary data.</text>
</comment>
<organism evidence="1 2">
    <name type="scientific">Phanerochaete sordida</name>
    <dbReference type="NCBI Taxonomy" id="48140"/>
    <lineage>
        <taxon>Eukaryota</taxon>
        <taxon>Fungi</taxon>
        <taxon>Dikarya</taxon>
        <taxon>Basidiomycota</taxon>
        <taxon>Agaricomycotina</taxon>
        <taxon>Agaricomycetes</taxon>
        <taxon>Polyporales</taxon>
        <taxon>Phanerochaetaceae</taxon>
        <taxon>Phanerochaete</taxon>
    </lineage>
</organism>
<dbReference type="Proteomes" id="UP000703269">
    <property type="component" value="Unassembled WGS sequence"/>
</dbReference>